<name>A0A6P0UCA9_9FLAO</name>
<accession>A0A6P0UCA9</accession>
<dbReference type="RefSeq" id="WP_163692937.1">
    <property type="nucleotide sequence ID" value="NZ_FXTW01000002.1"/>
</dbReference>
<dbReference type="EMBL" id="JAABOP010000002">
    <property type="protein sequence ID" value="NER10677.1"/>
    <property type="molecule type" value="Genomic_DNA"/>
</dbReference>
<protein>
    <submittedName>
        <fullName evidence="1">Uncharacterized protein</fullName>
    </submittedName>
</protein>
<organism evidence="1 2">
    <name type="scientific">Muriicola jejuensis</name>
    <dbReference type="NCBI Taxonomy" id="504488"/>
    <lineage>
        <taxon>Bacteria</taxon>
        <taxon>Pseudomonadati</taxon>
        <taxon>Bacteroidota</taxon>
        <taxon>Flavobacteriia</taxon>
        <taxon>Flavobacteriales</taxon>
        <taxon>Flavobacteriaceae</taxon>
        <taxon>Muriicola</taxon>
    </lineage>
</organism>
<reference evidence="1 2" key="1">
    <citation type="submission" date="2020-01" db="EMBL/GenBank/DDBJ databases">
        <title>Muriicola jejuensis KCTC 22299.</title>
        <authorList>
            <person name="Wang G."/>
        </authorList>
    </citation>
    <scope>NUCLEOTIDE SEQUENCE [LARGE SCALE GENOMIC DNA]</scope>
    <source>
        <strain evidence="1 2">KCTC 22299</strain>
    </source>
</reference>
<proteinExistence type="predicted"/>
<gene>
    <name evidence="1" type="ORF">GWK09_09135</name>
</gene>
<comment type="caution">
    <text evidence="1">The sequence shown here is derived from an EMBL/GenBank/DDBJ whole genome shotgun (WGS) entry which is preliminary data.</text>
</comment>
<dbReference type="Proteomes" id="UP000468443">
    <property type="component" value="Unassembled WGS sequence"/>
</dbReference>
<keyword evidence="2" id="KW-1185">Reference proteome</keyword>
<sequence length="64" mass="7281">MKNQHCKVGSSTPITSGSQASTRMISYYQRFMNMASDSRYAGTQLGDFFERKAHAFKKRLDQLA</sequence>
<evidence type="ECO:0000313" key="2">
    <source>
        <dbReference type="Proteomes" id="UP000468443"/>
    </source>
</evidence>
<dbReference type="AlphaFoldDB" id="A0A6P0UCA9"/>
<evidence type="ECO:0000313" key="1">
    <source>
        <dbReference type="EMBL" id="NER10677.1"/>
    </source>
</evidence>